<accession>A0AAX2KNT7</accession>
<dbReference type="CDD" id="cd03770">
    <property type="entry name" value="SR_TndX_transposase"/>
    <property type="match status" value="1"/>
</dbReference>
<dbReference type="GO" id="GO:0000150">
    <property type="term" value="F:DNA strand exchange activity"/>
    <property type="evidence" value="ECO:0007669"/>
    <property type="project" value="InterPro"/>
</dbReference>
<dbReference type="PROSITE" id="PS51737">
    <property type="entry name" value="RECOMBINASE_DNA_BIND"/>
    <property type="match status" value="1"/>
</dbReference>
<feature type="domain" description="Resolvase/invertase-type recombinase catalytic" evidence="2">
    <location>
        <begin position="8"/>
        <end position="158"/>
    </location>
</feature>
<dbReference type="AlphaFoldDB" id="A0AAX2KNT7"/>
<dbReference type="InterPro" id="IPR050639">
    <property type="entry name" value="SSR_resolvase"/>
</dbReference>
<dbReference type="InterPro" id="IPR006119">
    <property type="entry name" value="Resolv_N"/>
</dbReference>
<dbReference type="EMBL" id="UGIX01000001">
    <property type="protein sequence ID" value="STP65344.1"/>
    <property type="molecule type" value="Genomic_DNA"/>
</dbReference>
<keyword evidence="1" id="KW-0175">Coiled coil</keyword>
<organism evidence="4 5">
    <name type="scientific">Enterococcus faecalis</name>
    <name type="common">Streptococcus faecalis</name>
    <dbReference type="NCBI Taxonomy" id="1351"/>
    <lineage>
        <taxon>Bacteria</taxon>
        <taxon>Bacillati</taxon>
        <taxon>Bacillota</taxon>
        <taxon>Bacilli</taxon>
        <taxon>Lactobacillales</taxon>
        <taxon>Enterococcaceae</taxon>
        <taxon>Enterococcus</taxon>
    </lineage>
</organism>
<comment type="caution">
    <text evidence="4">The sequence shown here is derived from an EMBL/GenBank/DDBJ whole genome shotgun (WGS) entry which is preliminary data.</text>
</comment>
<sequence>MREQQNYRAAIYCRLSSEDGADHESMSIGNQRALLAEYVQKQGWEIVDTYIDDGFSGTNFDRPGFQRMIADIEKGRINLVITKDLSRLGRNYIMCGQYTEIYFPERHVRYIALNDGVDTLNQTSSMDITPFKHILNDMYAKDISTKIKSTLHTKAKRGEYLGALDPYGYLRHPDDKHKLIINEETAPVVRRMFEMCAAGIGSKSIATTLNREGILSPTEYTRFRKHNPERDGEFERRSFWTRTYVQFMLKNEIYVGSMVQGRQYTPSYRSKKREPIPKKDWIVVPNMHEPIVSRELFDEAQKRMGARKKTIKAKDEPDLFAGLFFCEACGTSMVPKVSQQKYFYYTCGRSHAIGNLACSAHYINRDTFHQAVLEDIRRNARLFSEDTEKAAQKLMELKCADQQKQTAAMKRDLASAKKRLADLDVKLKRTYEDNMSGKLPDHIFAMFIADYDTERETLKAKVAELEKALEKVRDAKADIDRFAALIQKYTSFEKLDRFMLHELIDRITIYETPGMGRCRKGKEKRITIYYKFVGTIQ</sequence>
<dbReference type="InterPro" id="IPR011109">
    <property type="entry name" value="DNA_bind_recombinase_dom"/>
</dbReference>
<dbReference type="InterPro" id="IPR036162">
    <property type="entry name" value="Resolvase-like_N_sf"/>
</dbReference>
<dbReference type="PANTHER" id="PTHR30461">
    <property type="entry name" value="DNA-INVERTASE FROM LAMBDOID PROPHAGE"/>
    <property type="match status" value="1"/>
</dbReference>
<evidence type="ECO:0000256" key="1">
    <source>
        <dbReference type="SAM" id="Coils"/>
    </source>
</evidence>
<feature type="coiled-coil region" evidence="1">
    <location>
        <begin position="413"/>
        <end position="485"/>
    </location>
</feature>
<name>A0AAX2KNT7_ENTFL</name>
<dbReference type="InterPro" id="IPR025378">
    <property type="entry name" value="DUF4368"/>
</dbReference>
<dbReference type="Pfam" id="PF07508">
    <property type="entry name" value="Recombinase"/>
    <property type="match status" value="1"/>
</dbReference>
<evidence type="ECO:0000313" key="4">
    <source>
        <dbReference type="EMBL" id="STP65344.1"/>
    </source>
</evidence>
<dbReference type="PANTHER" id="PTHR30461:SF23">
    <property type="entry name" value="DNA RECOMBINASE-RELATED"/>
    <property type="match status" value="1"/>
</dbReference>
<evidence type="ECO:0000259" key="3">
    <source>
        <dbReference type="PROSITE" id="PS51737"/>
    </source>
</evidence>
<dbReference type="GO" id="GO:0003677">
    <property type="term" value="F:DNA binding"/>
    <property type="evidence" value="ECO:0007669"/>
    <property type="project" value="InterPro"/>
</dbReference>
<dbReference type="InterPro" id="IPR038109">
    <property type="entry name" value="DNA_bind_recomb_sf"/>
</dbReference>
<dbReference type="Pfam" id="PF13408">
    <property type="entry name" value="Zn_ribbon_recom"/>
    <property type="match status" value="1"/>
</dbReference>
<dbReference type="Pfam" id="PF00239">
    <property type="entry name" value="Resolvase"/>
    <property type="match status" value="1"/>
</dbReference>
<dbReference type="RefSeq" id="WP_002368663.1">
    <property type="nucleotide sequence ID" value="NZ_CP039296.1"/>
</dbReference>
<dbReference type="SUPFAM" id="SSF53041">
    <property type="entry name" value="Resolvase-like"/>
    <property type="match status" value="1"/>
</dbReference>
<dbReference type="SMART" id="SM00857">
    <property type="entry name" value="Resolvase"/>
    <property type="match status" value="1"/>
</dbReference>
<evidence type="ECO:0000313" key="5">
    <source>
        <dbReference type="Proteomes" id="UP000254396"/>
    </source>
</evidence>
<evidence type="ECO:0000259" key="2">
    <source>
        <dbReference type="PROSITE" id="PS51736"/>
    </source>
</evidence>
<dbReference type="InterPro" id="IPR025827">
    <property type="entry name" value="Zn_ribbon_recom_dom"/>
</dbReference>
<protein>
    <submittedName>
        <fullName evidence="4">Recombinase</fullName>
    </submittedName>
</protein>
<dbReference type="Pfam" id="PF14287">
    <property type="entry name" value="DUF4368"/>
    <property type="match status" value="1"/>
</dbReference>
<reference evidence="4 5" key="1">
    <citation type="submission" date="2018-06" db="EMBL/GenBank/DDBJ databases">
        <authorList>
            <consortium name="Pathogen Informatics"/>
            <person name="Doyle S."/>
        </authorList>
    </citation>
    <scope>NUCLEOTIDE SEQUENCE [LARGE SCALE GENOMIC DNA]</scope>
    <source>
        <strain evidence="4 5">NCTC13379</strain>
    </source>
</reference>
<dbReference type="Proteomes" id="UP000254396">
    <property type="component" value="Unassembled WGS sequence"/>
</dbReference>
<feature type="domain" description="Recombinase" evidence="3">
    <location>
        <begin position="166"/>
        <end position="310"/>
    </location>
</feature>
<gene>
    <name evidence="4" type="ORF">NCTC13379_01568</name>
</gene>
<dbReference type="Gene3D" id="3.90.1750.20">
    <property type="entry name" value="Putative Large Serine Recombinase, Chain B, Domain 2"/>
    <property type="match status" value="1"/>
</dbReference>
<dbReference type="PROSITE" id="PS51736">
    <property type="entry name" value="RECOMBINASES_3"/>
    <property type="match status" value="1"/>
</dbReference>
<dbReference type="Gene3D" id="3.40.50.1390">
    <property type="entry name" value="Resolvase, N-terminal catalytic domain"/>
    <property type="match status" value="1"/>
</dbReference>
<proteinExistence type="predicted"/>